<sequence>MPRDLSQNEKSIHDLFSNGPSLKFCEDISSISLNAKKQKLFISDPLVYEVEGTDSLLILGIPRQSVLKKNLNLNELEKEEVFNLIKSQVKVSDEEIKKSLERNGYDLIKTLIELSKK</sequence>
<dbReference type="Proteomes" id="UP000016927">
    <property type="component" value="Unassembled WGS sequence"/>
</dbReference>
<reference evidence="1 2" key="1">
    <citation type="journal article" date="2013" name="BMC Genomics">
        <title>Comparative genomics of parasitic silkworm microsporidia reveal an association between genome expansion and host adaptation.</title>
        <authorList>
            <person name="Pan G."/>
            <person name="Xu J."/>
            <person name="Li T."/>
            <person name="Xia Q."/>
            <person name="Liu S.L."/>
            <person name="Zhang G."/>
            <person name="Li S."/>
            <person name="Li C."/>
            <person name="Liu H."/>
            <person name="Yang L."/>
            <person name="Liu T."/>
            <person name="Zhang X."/>
            <person name="Wu Z."/>
            <person name="Fan W."/>
            <person name="Dang X."/>
            <person name="Xiang H."/>
            <person name="Tao M."/>
            <person name="Li Y."/>
            <person name="Hu J."/>
            <person name="Li Z."/>
            <person name="Lin L."/>
            <person name="Luo J."/>
            <person name="Geng L."/>
            <person name="Wang L."/>
            <person name="Long M."/>
            <person name="Wan Y."/>
            <person name="He N."/>
            <person name="Zhang Z."/>
            <person name="Lu C."/>
            <person name="Keeling P.J."/>
            <person name="Wang J."/>
            <person name="Xiang Z."/>
            <person name="Zhou Z."/>
        </authorList>
    </citation>
    <scope>NUCLEOTIDE SEQUENCE [LARGE SCALE GENOMIC DNA]</scope>
    <source>
        <strain evidence="2">CQ1 / CVCC 102059</strain>
    </source>
</reference>
<dbReference type="VEuPathDB" id="MicrosporidiaDB:NBO_367g0004"/>
<gene>
    <name evidence="1" type="ORF">NBO_367g0004</name>
</gene>
<dbReference type="OrthoDB" id="3169036at2759"/>
<protein>
    <recommendedName>
        <fullName evidence="3">Nascent polypeptide-associated complex subunit beta</fullName>
    </recommendedName>
</protein>
<keyword evidence="2" id="KW-1185">Reference proteome</keyword>
<dbReference type="HOGENOM" id="CLU_2085458_0_0_1"/>
<organism evidence="1 2">
    <name type="scientific">Nosema bombycis (strain CQ1 / CVCC 102059)</name>
    <name type="common">Microsporidian parasite</name>
    <name type="synonym">Pebrine of silkworm</name>
    <dbReference type="NCBI Taxonomy" id="578461"/>
    <lineage>
        <taxon>Eukaryota</taxon>
        <taxon>Fungi</taxon>
        <taxon>Fungi incertae sedis</taxon>
        <taxon>Microsporidia</taxon>
        <taxon>Nosematidae</taxon>
        <taxon>Nosema</taxon>
    </lineage>
</organism>
<accession>R0MIZ6</accession>
<name>R0MIZ6_NOSB1</name>
<evidence type="ECO:0000313" key="2">
    <source>
        <dbReference type="Proteomes" id="UP000016927"/>
    </source>
</evidence>
<dbReference type="EMBL" id="KB909275">
    <property type="protein sequence ID" value="EOB12773.1"/>
    <property type="molecule type" value="Genomic_DNA"/>
</dbReference>
<dbReference type="AlphaFoldDB" id="R0MIZ6"/>
<evidence type="ECO:0000313" key="1">
    <source>
        <dbReference type="EMBL" id="EOB12773.1"/>
    </source>
</evidence>
<proteinExistence type="predicted"/>
<evidence type="ECO:0008006" key="3">
    <source>
        <dbReference type="Google" id="ProtNLM"/>
    </source>
</evidence>